<proteinExistence type="predicted"/>
<sequence>MLIPLDAFAEMLDVKPEELQRAIRAGGELGDFPLPAHQHLLGAMIMFDEAEALAFARRWHDCAVSMTHDTGVEPPVSLLTFATQAGIAPLALYQAVTSGQKLRGLMPPAPISTVPPLVFEPVAVRHFVEAFRGLLKKNG</sequence>
<name>A0A2L1UZA2_9GAMM</name>
<dbReference type="RefSeq" id="WP_104925546.1">
    <property type="nucleotide sequence ID" value="NZ_CP019065.1"/>
</dbReference>
<dbReference type="AlphaFoldDB" id="A0A2L1UZA2"/>
<dbReference type="Proteomes" id="UP000239197">
    <property type="component" value="Plasmid unnamed3"/>
</dbReference>
<gene>
    <name evidence="1" type="ORF">BV494_25450</name>
</gene>
<accession>A0A2L1UZA2</accession>
<reference evidence="2" key="1">
    <citation type="submission" date="2017-01" db="EMBL/GenBank/DDBJ databases">
        <title>Genome sequence of Rouxiella sp. ERMR1:05.</title>
        <authorList>
            <person name="Kumar R."/>
            <person name="Singh D."/>
            <person name="Kumar S."/>
        </authorList>
    </citation>
    <scope>NUCLEOTIDE SEQUENCE [LARGE SCALE GENOMIC DNA]</scope>
    <source>
        <strain evidence="2">ERMR1:05</strain>
        <plasmid evidence="2">unnamed3</plasmid>
    </source>
</reference>
<evidence type="ECO:0000313" key="2">
    <source>
        <dbReference type="Proteomes" id="UP000239197"/>
    </source>
</evidence>
<organism evidence="1 2">
    <name type="scientific">Rahnella sikkimica</name>
    <dbReference type="NCBI Taxonomy" id="1805933"/>
    <lineage>
        <taxon>Bacteria</taxon>
        <taxon>Pseudomonadati</taxon>
        <taxon>Pseudomonadota</taxon>
        <taxon>Gammaproteobacteria</taxon>
        <taxon>Enterobacterales</taxon>
        <taxon>Yersiniaceae</taxon>
        <taxon>Rahnella</taxon>
    </lineage>
</organism>
<dbReference type="OrthoDB" id="6548878at2"/>
<dbReference type="EMBL" id="CP019065">
    <property type="protein sequence ID" value="AVF38227.1"/>
    <property type="molecule type" value="Genomic_DNA"/>
</dbReference>
<dbReference type="KEGG" id="rox:BV494_25450"/>
<geneLocation type="plasmid" evidence="1 2">
    <name>unnamed3</name>
</geneLocation>
<keyword evidence="1" id="KW-0614">Plasmid</keyword>
<evidence type="ECO:0000313" key="1">
    <source>
        <dbReference type="EMBL" id="AVF38227.1"/>
    </source>
</evidence>
<protein>
    <submittedName>
        <fullName evidence="1">Uncharacterized protein</fullName>
    </submittedName>
</protein>
<keyword evidence="2" id="KW-1185">Reference proteome</keyword>